<feature type="domain" description="FH2" evidence="3">
    <location>
        <begin position="1"/>
        <end position="96"/>
    </location>
</feature>
<feature type="compositionally biased region" description="Low complexity" evidence="2">
    <location>
        <begin position="1066"/>
        <end position="1077"/>
    </location>
</feature>
<feature type="compositionally biased region" description="Basic and acidic residues" evidence="2">
    <location>
        <begin position="594"/>
        <end position="617"/>
    </location>
</feature>
<dbReference type="SUPFAM" id="SSF101447">
    <property type="entry name" value="Formin homology 2 domain (FH2 domain)"/>
    <property type="match status" value="1"/>
</dbReference>
<feature type="compositionally biased region" description="Basic and acidic residues" evidence="2">
    <location>
        <begin position="635"/>
        <end position="645"/>
    </location>
</feature>
<feature type="compositionally biased region" description="Polar residues" evidence="2">
    <location>
        <begin position="108"/>
        <end position="117"/>
    </location>
</feature>
<dbReference type="InterPro" id="IPR015425">
    <property type="entry name" value="FH2_Formin"/>
</dbReference>
<feature type="compositionally biased region" description="Basic and acidic residues" evidence="2">
    <location>
        <begin position="946"/>
        <end position="959"/>
    </location>
</feature>
<feature type="compositionally biased region" description="Low complexity" evidence="2">
    <location>
        <begin position="731"/>
        <end position="746"/>
    </location>
</feature>
<evidence type="ECO:0000256" key="1">
    <source>
        <dbReference type="SAM" id="Coils"/>
    </source>
</evidence>
<feature type="compositionally biased region" description="Basic and acidic residues" evidence="2">
    <location>
        <begin position="363"/>
        <end position="385"/>
    </location>
</feature>
<feature type="compositionally biased region" description="Low complexity" evidence="2">
    <location>
        <begin position="761"/>
        <end position="770"/>
    </location>
</feature>
<gene>
    <name evidence="4" type="ORF">HNY73_011158</name>
</gene>
<protein>
    <recommendedName>
        <fullName evidence="3">FH2 domain-containing protein</fullName>
    </recommendedName>
</protein>
<feature type="compositionally biased region" description="Polar residues" evidence="2">
    <location>
        <begin position="974"/>
        <end position="1036"/>
    </location>
</feature>
<keyword evidence="5" id="KW-1185">Reference proteome</keyword>
<dbReference type="PROSITE" id="PS51444">
    <property type="entry name" value="FH2"/>
    <property type="match status" value="1"/>
</dbReference>
<comment type="caution">
    <text evidence="4">The sequence shown here is derived from an EMBL/GenBank/DDBJ whole genome shotgun (WGS) entry which is preliminary data.</text>
</comment>
<reference evidence="4" key="2">
    <citation type="submission" date="2020-06" db="EMBL/GenBank/DDBJ databases">
        <authorList>
            <person name="Sheffer M."/>
        </authorList>
    </citation>
    <scope>NUCLEOTIDE SEQUENCE</scope>
</reference>
<feature type="compositionally biased region" description="Polar residues" evidence="2">
    <location>
        <begin position="893"/>
        <end position="911"/>
    </location>
</feature>
<feature type="compositionally biased region" description="Low complexity" evidence="2">
    <location>
        <begin position="1296"/>
        <end position="1310"/>
    </location>
</feature>
<feature type="region of interest" description="Disordered" evidence="2">
    <location>
        <begin position="80"/>
        <end position="117"/>
    </location>
</feature>
<evidence type="ECO:0000259" key="3">
    <source>
        <dbReference type="PROSITE" id="PS51444"/>
    </source>
</evidence>
<feature type="compositionally biased region" description="Basic and acidic residues" evidence="2">
    <location>
        <begin position="393"/>
        <end position="405"/>
    </location>
</feature>
<feature type="compositionally biased region" description="Polar residues" evidence="2">
    <location>
        <begin position="483"/>
        <end position="512"/>
    </location>
</feature>
<feature type="compositionally biased region" description="Polar residues" evidence="2">
    <location>
        <begin position="709"/>
        <end position="718"/>
    </location>
</feature>
<dbReference type="InterPro" id="IPR042201">
    <property type="entry name" value="FH2_Formin_sf"/>
</dbReference>
<dbReference type="PANTHER" id="PTHR46345:SF8">
    <property type="entry name" value="FORMIN 3, ISOFORM B"/>
    <property type="match status" value="1"/>
</dbReference>
<feature type="compositionally biased region" description="Basic and acidic residues" evidence="2">
    <location>
        <begin position="513"/>
        <end position="522"/>
    </location>
</feature>
<accession>A0A8T0F9H9</accession>
<reference evidence="4" key="1">
    <citation type="journal article" date="2020" name="bioRxiv">
        <title>Chromosome-level reference genome of the European wasp spider Argiope bruennichi: a resource for studies on range expansion and evolutionary adaptation.</title>
        <authorList>
            <person name="Sheffer M.M."/>
            <person name="Hoppe A."/>
            <person name="Krehenwinkel H."/>
            <person name="Uhl G."/>
            <person name="Kuss A.W."/>
            <person name="Jensen L."/>
            <person name="Jensen C."/>
            <person name="Gillespie R.G."/>
            <person name="Hoff K.J."/>
            <person name="Prost S."/>
        </authorList>
    </citation>
    <scope>NUCLEOTIDE SEQUENCE</scope>
</reference>
<feature type="compositionally biased region" description="Basic and acidic residues" evidence="2">
    <location>
        <begin position="298"/>
        <end position="312"/>
    </location>
</feature>
<feature type="region of interest" description="Disordered" evidence="2">
    <location>
        <begin position="248"/>
        <end position="312"/>
    </location>
</feature>
<name>A0A8T0F9H9_ARGBR</name>
<feature type="compositionally biased region" description="Low complexity" evidence="2">
    <location>
        <begin position="1147"/>
        <end position="1156"/>
    </location>
</feature>
<feature type="region of interest" description="Disordered" evidence="2">
    <location>
        <begin position="584"/>
        <end position="661"/>
    </location>
</feature>
<feature type="region of interest" description="Disordered" evidence="2">
    <location>
        <begin position="166"/>
        <end position="235"/>
    </location>
</feature>
<dbReference type="Proteomes" id="UP000807504">
    <property type="component" value="Unassembled WGS sequence"/>
</dbReference>
<feature type="region of interest" description="Disordered" evidence="2">
    <location>
        <begin position="687"/>
        <end position="771"/>
    </location>
</feature>
<feature type="compositionally biased region" description="Polar residues" evidence="2">
    <location>
        <begin position="421"/>
        <end position="430"/>
    </location>
</feature>
<dbReference type="PANTHER" id="PTHR46345">
    <property type="entry name" value="INVERTED FORMIN-2"/>
    <property type="match status" value="1"/>
</dbReference>
<sequence>MKISKLELHSRFEIQQRIQMFARREVMALQKEIDGLEKKREDMAEFLCEDLQSFKLEDCFKIFQNFCQKFKASIEENVKRRQQEKRAEERRKQREEQLALKKKISGDTRPSSFSGSESDNVIDMLLGDIRGGFNRFVDNGKSARGSGKAKRSSPDGSATAIELCRMNSLTSSVPSEDDPTASPRVIRRRIGSSNSVANGSGGDLDGFDTQSPDVTPNSTLQRRRQRLSSEDKDDSLIDFLRQTADADAARAEKYKGPDSGSLDRSMIRRSSRRRRPELAAVELIDRERPASPGPSPLLERKPMTLDSEANKPKQWRIKIEEWLQENEKEQARERKLREKIAMERWKRQEMEQREADLSSSPIDKTDEIKSSAKNLETLHEAKTDSEVYANKKKVTEKSNTKKCPDAEGGSPLKDKSKWRKSNLNVANSSESIDDERRRNRSRKPKSDAEEEETISFYIRSPEVVEIVNECDSKEFFPQKPPLETSTVSASPISVANFSSSDNTPIKTQNMQEKINEADEKEQSQTSQNLNGPKNVVLNDDNAGISIGRSRFYQSMKEPSLNREDHIVNKSAALDDQMLNNATAQKSANKYFGDNNEKLTTEEDTKIHPLEKDEEGNFDRFSFMRKTTRRTKPRHKISDPEVKNSENNENQSISSDVPEPKEIIESLEQQCKSDAALKTDKENIKEIATTGKEAQTVSEEKSKNRGLFTKNITDSNRIPENNEDTKRKDKSSTSLKARLSKRLLSLTENLKVGTKNAEPTDNSTSNPSTPSIKSTVEDRRIYLQEPPCPRIEKVLNERRASLKEEKPNPIMEHREKVLSRPRQDIIQLPHKNKQNQYNPLISEPKMLRESYIADTSNIKVVHAMPVNHDFKTFETCPAQNKGKDESEKDEGFEETQSQLSEVASQEAGSNYDTDLADSPRSIRQTKSTRPDNLPISQESTSPETSLEIEKSDEEKSKLKESTITVSSPKDRTIGKRNSFSRSTLPNMRSLPVRQNMQEKQTNLSRKLPQNSTPMRSNSIRLRNTSNDKIASRQNSPLIKSPIVNKFPLTREQKYSSARKNSQESVYSSGSRSPSLRGSRLTKKDSSPKIGRRVAGYTKAINSMTNNLRGGKPFENYDVTQSMPPTPSDEHKTFMSSLKASDNVKKTRSSSSVHSPRSQSRRSSERSLNGSIGLSSRKGSEKSLSRRSSDRSLNLSRKSSETSVITVKSANRRTPVRPKPTPSPQTNAKSATTSLRANVSKTRPLNSRSPNQTKQLPIPTSTNKPIARSNSSTKPTSNIKSNAAVRRTSSDKSCSFMKATSASTAKSAPTKSNLDSTTNRMPSRSPSIKVEMSAK</sequence>
<evidence type="ECO:0000313" key="4">
    <source>
        <dbReference type="EMBL" id="KAF8785643.1"/>
    </source>
</evidence>
<keyword evidence="1" id="KW-0175">Coiled coil</keyword>
<feature type="region of interest" description="Disordered" evidence="2">
    <location>
        <begin position="344"/>
        <end position="457"/>
    </location>
</feature>
<evidence type="ECO:0000256" key="2">
    <source>
        <dbReference type="SAM" id="MobiDB-lite"/>
    </source>
</evidence>
<feature type="region of interest" description="Disordered" evidence="2">
    <location>
        <begin position="873"/>
        <end position="1333"/>
    </location>
</feature>
<feature type="compositionally biased region" description="Polar residues" evidence="2">
    <location>
        <begin position="208"/>
        <end position="219"/>
    </location>
</feature>
<feature type="coiled-coil region" evidence="1">
    <location>
        <begin position="19"/>
        <end position="46"/>
    </location>
</feature>
<feature type="region of interest" description="Disordered" evidence="2">
    <location>
        <begin position="475"/>
        <end position="540"/>
    </location>
</feature>
<feature type="compositionally biased region" description="Polar residues" evidence="2">
    <location>
        <begin position="1311"/>
        <end position="1324"/>
    </location>
</feature>
<organism evidence="4 5">
    <name type="scientific">Argiope bruennichi</name>
    <name type="common">Wasp spider</name>
    <name type="synonym">Aranea bruennichi</name>
    <dbReference type="NCBI Taxonomy" id="94029"/>
    <lineage>
        <taxon>Eukaryota</taxon>
        <taxon>Metazoa</taxon>
        <taxon>Ecdysozoa</taxon>
        <taxon>Arthropoda</taxon>
        <taxon>Chelicerata</taxon>
        <taxon>Arachnida</taxon>
        <taxon>Araneae</taxon>
        <taxon>Araneomorphae</taxon>
        <taxon>Entelegynae</taxon>
        <taxon>Araneoidea</taxon>
        <taxon>Araneidae</taxon>
        <taxon>Argiope</taxon>
    </lineage>
</organism>
<feature type="compositionally biased region" description="Polar residues" evidence="2">
    <location>
        <begin position="933"/>
        <end position="943"/>
    </location>
</feature>
<feature type="compositionally biased region" description="Basic residues" evidence="2">
    <location>
        <begin position="625"/>
        <end position="634"/>
    </location>
</feature>
<feature type="compositionally biased region" description="Polar residues" evidence="2">
    <location>
        <begin position="1053"/>
        <end position="1065"/>
    </location>
</feature>
<evidence type="ECO:0000313" key="5">
    <source>
        <dbReference type="Proteomes" id="UP000807504"/>
    </source>
</evidence>
<feature type="compositionally biased region" description="Basic and acidic residues" evidence="2">
    <location>
        <begin position="344"/>
        <end position="356"/>
    </location>
</feature>
<proteinExistence type="predicted"/>
<dbReference type="Gene3D" id="1.20.58.2220">
    <property type="entry name" value="Formin, FH2 domain"/>
    <property type="match status" value="1"/>
</dbReference>
<feature type="compositionally biased region" description="Polar residues" evidence="2">
    <location>
        <begin position="1222"/>
        <end position="1279"/>
    </location>
</feature>
<dbReference type="EMBL" id="JABXBU010000030">
    <property type="protein sequence ID" value="KAF8785643.1"/>
    <property type="molecule type" value="Genomic_DNA"/>
</dbReference>
<feature type="compositionally biased region" description="Basic and acidic residues" evidence="2">
    <location>
        <begin position="1176"/>
        <end position="1188"/>
    </location>
</feature>
<feature type="compositionally biased region" description="Basic and acidic residues" evidence="2">
    <location>
        <begin position="80"/>
        <end position="99"/>
    </location>
</feature>